<evidence type="ECO:0000313" key="5">
    <source>
        <dbReference type="EMBL" id="KAA6325619.1"/>
    </source>
</evidence>
<dbReference type="Gene3D" id="3.40.50.150">
    <property type="entry name" value="Vaccinia Virus protein VP39"/>
    <property type="match status" value="1"/>
</dbReference>
<dbReference type="EMBL" id="SNRY01002327">
    <property type="protein sequence ID" value="KAA6325619.1"/>
    <property type="molecule type" value="Genomic_DNA"/>
</dbReference>
<dbReference type="GO" id="GO:0070475">
    <property type="term" value="P:rRNA base methylation"/>
    <property type="evidence" value="ECO:0007669"/>
    <property type="project" value="TreeGrafter"/>
</dbReference>
<evidence type="ECO:0000256" key="2">
    <source>
        <dbReference type="ARBA" id="ARBA00022603"/>
    </source>
</evidence>
<dbReference type="InterPro" id="IPR023397">
    <property type="entry name" value="SAM-dep_MeTrfase_MraW_recog"/>
</dbReference>
<dbReference type="AlphaFoldDB" id="A0A5J4QWH8"/>
<dbReference type="EC" id="2.1.1.199" evidence="5"/>
<sequence length="168" mass="19245">MNETATYHTPVLLKESIDGLNIQPSGIYVDATFGGGGHSREILSHLGEKGRLLAFDQDEDAEQNIPNDLRFTFIHSNFRYLQNFLRYHKIAKIDGVLADLGVSSHHFDDEERGFSFRFEGKLVDMRMNKRADVTAADILNKYEEKRLADLFFLFGELKKQSPIGIRHQ</sequence>
<evidence type="ECO:0000256" key="1">
    <source>
        <dbReference type="ARBA" id="ARBA00010396"/>
    </source>
</evidence>
<comment type="caution">
    <text evidence="5">The sequence shown here is derived from an EMBL/GenBank/DDBJ whole genome shotgun (WGS) entry which is preliminary data.</text>
</comment>
<dbReference type="SUPFAM" id="SSF53335">
    <property type="entry name" value="S-adenosyl-L-methionine-dependent methyltransferases"/>
    <property type="match status" value="1"/>
</dbReference>
<evidence type="ECO:0000256" key="4">
    <source>
        <dbReference type="ARBA" id="ARBA00022691"/>
    </source>
</evidence>
<accession>A0A5J4QWH8</accession>
<dbReference type="PANTHER" id="PTHR11265:SF0">
    <property type="entry name" value="12S RRNA N4-METHYLCYTIDINE METHYLTRANSFERASE"/>
    <property type="match status" value="1"/>
</dbReference>
<dbReference type="InterPro" id="IPR002903">
    <property type="entry name" value="RsmH"/>
</dbReference>
<evidence type="ECO:0000256" key="3">
    <source>
        <dbReference type="ARBA" id="ARBA00022679"/>
    </source>
</evidence>
<gene>
    <name evidence="5" type="ORF">EZS27_025188</name>
</gene>
<name>A0A5J4QWH8_9ZZZZ</name>
<dbReference type="Pfam" id="PF01795">
    <property type="entry name" value="Methyltransf_5"/>
    <property type="match status" value="1"/>
</dbReference>
<proteinExistence type="inferred from homology"/>
<organism evidence="5">
    <name type="scientific">termite gut metagenome</name>
    <dbReference type="NCBI Taxonomy" id="433724"/>
    <lineage>
        <taxon>unclassified sequences</taxon>
        <taxon>metagenomes</taxon>
        <taxon>organismal metagenomes</taxon>
    </lineage>
</organism>
<protein>
    <submittedName>
        <fullName evidence="5">Ribosomal RNA small subunit methyltransferase H</fullName>
        <ecNumber evidence="5">2.1.1.199</ecNumber>
    </submittedName>
</protein>
<dbReference type="GO" id="GO:0071424">
    <property type="term" value="F:rRNA (cytosine-N4-)-methyltransferase activity"/>
    <property type="evidence" value="ECO:0007669"/>
    <property type="project" value="TreeGrafter"/>
</dbReference>
<keyword evidence="3 5" id="KW-0808">Transferase</keyword>
<reference evidence="5" key="1">
    <citation type="submission" date="2019-03" db="EMBL/GenBank/DDBJ databases">
        <title>Single cell metagenomics reveals metabolic interactions within the superorganism composed of flagellate Streblomastix strix and complex community of Bacteroidetes bacteria on its surface.</title>
        <authorList>
            <person name="Treitli S.C."/>
            <person name="Kolisko M."/>
            <person name="Husnik F."/>
            <person name="Keeling P."/>
            <person name="Hampl V."/>
        </authorList>
    </citation>
    <scope>NUCLEOTIDE SEQUENCE</scope>
    <source>
        <strain evidence="5">STM</strain>
    </source>
</reference>
<keyword evidence="2 5" id="KW-0489">Methyltransferase</keyword>
<dbReference type="InterPro" id="IPR029063">
    <property type="entry name" value="SAM-dependent_MTases_sf"/>
</dbReference>
<comment type="similarity">
    <text evidence="1">Belongs to the methyltransferase superfamily. RsmH family.</text>
</comment>
<keyword evidence="4" id="KW-0949">S-adenosyl-L-methionine</keyword>
<dbReference type="GO" id="GO:0005737">
    <property type="term" value="C:cytoplasm"/>
    <property type="evidence" value="ECO:0007669"/>
    <property type="project" value="TreeGrafter"/>
</dbReference>
<dbReference type="NCBIfam" id="TIGR00006">
    <property type="entry name" value="16S rRNA (cytosine(1402)-N(4))-methyltransferase RsmH"/>
    <property type="match status" value="1"/>
</dbReference>
<dbReference type="SUPFAM" id="SSF81799">
    <property type="entry name" value="Putative methyltransferase TM0872, insert domain"/>
    <property type="match status" value="1"/>
</dbReference>
<dbReference type="PANTHER" id="PTHR11265">
    <property type="entry name" value="S-ADENOSYL-METHYLTRANSFERASE MRAW"/>
    <property type="match status" value="1"/>
</dbReference>